<dbReference type="PANTHER" id="PTHR33116:SF86">
    <property type="entry name" value="REVERSE TRANSCRIPTASE DOMAIN-CONTAINING PROTEIN"/>
    <property type="match status" value="1"/>
</dbReference>
<name>A0ABM1QKH5_CAMSA</name>
<organism evidence="1 2">
    <name type="scientific">Camelina sativa</name>
    <name type="common">False flax</name>
    <name type="synonym">Myagrum sativum</name>
    <dbReference type="NCBI Taxonomy" id="90675"/>
    <lineage>
        <taxon>Eukaryota</taxon>
        <taxon>Viridiplantae</taxon>
        <taxon>Streptophyta</taxon>
        <taxon>Embryophyta</taxon>
        <taxon>Tracheophyta</taxon>
        <taxon>Spermatophyta</taxon>
        <taxon>Magnoliopsida</taxon>
        <taxon>eudicotyledons</taxon>
        <taxon>Gunneridae</taxon>
        <taxon>Pentapetalae</taxon>
        <taxon>rosids</taxon>
        <taxon>malvids</taxon>
        <taxon>Brassicales</taxon>
        <taxon>Brassicaceae</taxon>
        <taxon>Camelineae</taxon>
        <taxon>Camelina</taxon>
    </lineage>
</organism>
<dbReference type="GeneID" id="109127207"/>
<reference evidence="2" key="2">
    <citation type="submission" date="2025-08" db="UniProtKB">
        <authorList>
            <consortium name="RefSeq"/>
        </authorList>
    </citation>
    <scope>IDENTIFICATION</scope>
    <source>
        <tissue evidence="2">Leaf</tissue>
    </source>
</reference>
<accession>A0ABM1QKH5</accession>
<dbReference type="RefSeq" id="XP_019087263.1">
    <property type="nucleotide sequence ID" value="XM_019231718.1"/>
</dbReference>
<protein>
    <submittedName>
        <fullName evidence="2">Uncharacterized protein LOC109127207</fullName>
    </submittedName>
</protein>
<evidence type="ECO:0000313" key="2">
    <source>
        <dbReference type="RefSeq" id="XP_019087263.1"/>
    </source>
</evidence>
<evidence type="ECO:0000313" key="1">
    <source>
        <dbReference type="Proteomes" id="UP000694864"/>
    </source>
</evidence>
<sequence>MATLFQQYEDASGQKINFEKSSVIFGLKTPEWKRQRSQQILGISRVGGGGKYLGLPEQFGRKKVELFEHVVKKVKERTEGWSTKYLSPAGKEILIKAVALAFPVYSMNCFMLPSTICDEITSIVSAFWWGKENGRRKIPWVAWDRMTLPKKEGGLGFKDLHTFNGALLAKQAWRILMNPNSLLARIYKGMYYPRTTFMKSTAGHYASYGWKSIQEGKALLSQGLRVRLGNGRNTSIWDDPWLPTLPPRPAAGPMIVPHMKVSDLWKENSREWDPVTFEGVLTPEDQQIVSELYLS</sequence>
<keyword evidence="1" id="KW-1185">Reference proteome</keyword>
<proteinExistence type="predicted"/>
<dbReference type="Proteomes" id="UP000694864">
    <property type="component" value="Chromosome 11"/>
</dbReference>
<dbReference type="PANTHER" id="PTHR33116">
    <property type="entry name" value="REVERSE TRANSCRIPTASE ZINC-BINDING DOMAIN-CONTAINING PROTEIN-RELATED-RELATED"/>
    <property type="match status" value="1"/>
</dbReference>
<reference evidence="1" key="1">
    <citation type="journal article" date="2014" name="Nat. Commun.">
        <title>The emerging biofuel crop Camelina sativa retains a highly undifferentiated hexaploid genome structure.</title>
        <authorList>
            <person name="Kagale S."/>
            <person name="Koh C."/>
            <person name="Nixon J."/>
            <person name="Bollina V."/>
            <person name="Clarke W.E."/>
            <person name="Tuteja R."/>
            <person name="Spillane C."/>
            <person name="Robinson S.J."/>
            <person name="Links M.G."/>
            <person name="Clarke C."/>
            <person name="Higgins E.E."/>
            <person name="Huebert T."/>
            <person name="Sharpe A.G."/>
            <person name="Parkin I.A."/>
        </authorList>
    </citation>
    <scope>NUCLEOTIDE SEQUENCE [LARGE SCALE GENOMIC DNA]</scope>
    <source>
        <strain evidence="1">cv. DH55</strain>
    </source>
</reference>
<gene>
    <name evidence="2" type="primary">LOC109127207</name>
</gene>